<dbReference type="InterPro" id="IPR029044">
    <property type="entry name" value="Nucleotide-diphossugar_trans"/>
</dbReference>
<evidence type="ECO:0000259" key="1">
    <source>
        <dbReference type="Pfam" id="PF00535"/>
    </source>
</evidence>
<organism evidence="2 3">
    <name type="scientific">Chryseobacterium camelliae</name>
    <dbReference type="NCBI Taxonomy" id="1265445"/>
    <lineage>
        <taxon>Bacteria</taxon>
        <taxon>Pseudomonadati</taxon>
        <taxon>Bacteroidota</taxon>
        <taxon>Flavobacteriia</taxon>
        <taxon>Flavobacteriales</taxon>
        <taxon>Weeksellaceae</taxon>
        <taxon>Chryseobacterium group</taxon>
        <taxon>Chryseobacterium</taxon>
    </lineage>
</organism>
<keyword evidence="3" id="KW-1185">Reference proteome</keyword>
<dbReference type="Pfam" id="PF00535">
    <property type="entry name" value="Glycos_transf_2"/>
    <property type="match status" value="1"/>
</dbReference>
<reference evidence="2 3" key="1">
    <citation type="submission" date="2023-07" db="EMBL/GenBank/DDBJ databases">
        <title>Functional and genomic diversity of the sorghum phyllosphere microbiome.</title>
        <authorList>
            <person name="Shade A."/>
        </authorList>
    </citation>
    <scope>NUCLEOTIDE SEQUENCE [LARGE SCALE GENOMIC DNA]</scope>
    <source>
        <strain evidence="2 3">SORGH_AS_1064</strain>
    </source>
</reference>
<sequence>MDTDITIKRSNNETQHKLALVIPYYKIDFFEKTIQSVASQSNRDFALYIGNDASPDDPLPVIEKYFSPEDYQYFNYTDNLGGKNLALQWERILDHVKEDWFQILGDDDMIAENFVEEFYKAVPESETNNISVLKFVYDWIDENDQDMETFDYRVKHLNPIDFTIQKYRGLVRSSLSENIFRTKMYHKHRFEKIPLAWGSDDLALLAFSGYRDILYIRSSKVKVRISNNSISGTETMDGQKSYAYNIFREKLITRHSKHFPDLFMEQVITDYLSYCHMNKHQANYGVALYYLKHFHIKSFLKNIKKIYYINKIYTTTLR</sequence>
<gene>
    <name evidence="2" type="ORF">QE404_003683</name>
</gene>
<dbReference type="EMBL" id="JAUTAL010000001">
    <property type="protein sequence ID" value="MDQ1098536.1"/>
    <property type="molecule type" value="Genomic_DNA"/>
</dbReference>
<proteinExistence type="predicted"/>
<dbReference type="SUPFAM" id="SSF53448">
    <property type="entry name" value="Nucleotide-diphospho-sugar transferases"/>
    <property type="match status" value="1"/>
</dbReference>
<dbReference type="CDD" id="cd00761">
    <property type="entry name" value="Glyco_tranf_GTA_type"/>
    <property type="match status" value="1"/>
</dbReference>
<evidence type="ECO:0000313" key="2">
    <source>
        <dbReference type="EMBL" id="MDQ1098536.1"/>
    </source>
</evidence>
<accession>A0ABU0TNZ3</accession>
<dbReference type="InterPro" id="IPR001173">
    <property type="entry name" value="Glyco_trans_2-like"/>
</dbReference>
<comment type="caution">
    <text evidence="2">The sequence shown here is derived from an EMBL/GenBank/DDBJ whole genome shotgun (WGS) entry which is preliminary data.</text>
</comment>
<dbReference type="Gene3D" id="3.90.550.10">
    <property type="entry name" value="Spore Coat Polysaccharide Biosynthesis Protein SpsA, Chain A"/>
    <property type="match status" value="1"/>
</dbReference>
<dbReference type="Proteomes" id="UP001225072">
    <property type="component" value="Unassembled WGS sequence"/>
</dbReference>
<protein>
    <submittedName>
        <fullName evidence="2">Glycosyltransferase involved in cell wall biosynthesis</fullName>
    </submittedName>
</protein>
<feature type="domain" description="Glycosyltransferase 2-like" evidence="1">
    <location>
        <begin position="21"/>
        <end position="155"/>
    </location>
</feature>
<name>A0ABU0TNZ3_9FLAO</name>
<dbReference type="RefSeq" id="WP_307452876.1">
    <property type="nucleotide sequence ID" value="NZ_JAUTAL010000001.1"/>
</dbReference>
<evidence type="ECO:0000313" key="3">
    <source>
        <dbReference type="Proteomes" id="UP001225072"/>
    </source>
</evidence>